<dbReference type="PROSITE" id="PS00136">
    <property type="entry name" value="SUBTILASE_ASP"/>
    <property type="match status" value="1"/>
</dbReference>
<keyword evidence="6" id="KW-0732">Signal</keyword>
<feature type="domain" description="Peptidase S8/S53" evidence="7">
    <location>
        <begin position="136"/>
        <end position="269"/>
    </location>
</feature>
<dbReference type="GO" id="GO:0004252">
    <property type="term" value="F:serine-type endopeptidase activity"/>
    <property type="evidence" value="ECO:0007669"/>
    <property type="project" value="InterPro"/>
</dbReference>
<evidence type="ECO:0000256" key="2">
    <source>
        <dbReference type="ARBA" id="ARBA00022670"/>
    </source>
</evidence>
<keyword evidence="3" id="KW-0378">Hydrolase</keyword>
<dbReference type="SUPFAM" id="SSF52743">
    <property type="entry name" value="Subtilisin-like"/>
    <property type="match status" value="1"/>
</dbReference>
<proteinExistence type="inferred from homology"/>
<dbReference type="PANTHER" id="PTHR43806:SF66">
    <property type="entry name" value="SERIN ENDOPEPTIDASE"/>
    <property type="match status" value="1"/>
</dbReference>
<comment type="similarity">
    <text evidence="1 5">Belongs to the peptidase S8 family.</text>
</comment>
<comment type="caution">
    <text evidence="8">The sequence shown here is derived from an EMBL/GenBank/DDBJ whole genome shotgun (WGS) entry which is preliminary data.</text>
</comment>
<evidence type="ECO:0000259" key="7">
    <source>
        <dbReference type="Pfam" id="PF00082"/>
    </source>
</evidence>
<dbReference type="Pfam" id="PF00082">
    <property type="entry name" value="Peptidase_S8"/>
    <property type="match status" value="1"/>
</dbReference>
<evidence type="ECO:0000256" key="1">
    <source>
        <dbReference type="ARBA" id="ARBA00011073"/>
    </source>
</evidence>
<evidence type="ECO:0000256" key="6">
    <source>
        <dbReference type="SAM" id="SignalP"/>
    </source>
</evidence>
<protein>
    <submittedName>
        <fullName evidence="8">Peptidase S8/S53 domain-containing protein</fullName>
    </submittedName>
</protein>
<accession>A0A8K0T5S2</accession>
<name>A0A8K0T5S2_9PEZI</name>
<reference evidence="8" key="1">
    <citation type="journal article" date="2021" name="Nat. Commun.">
        <title>Genetic determinants of endophytism in the Arabidopsis root mycobiome.</title>
        <authorList>
            <person name="Mesny F."/>
            <person name="Miyauchi S."/>
            <person name="Thiergart T."/>
            <person name="Pickel B."/>
            <person name="Atanasova L."/>
            <person name="Karlsson M."/>
            <person name="Huettel B."/>
            <person name="Barry K.W."/>
            <person name="Haridas S."/>
            <person name="Chen C."/>
            <person name="Bauer D."/>
            <person name="Andreopoulos W."/>
            <person name="Pangilinan J."/>
            <person name="LaButti K."/>
            <person name="Riley R."/>
            <person name="Lipzen A."/>
            <person name="Clum A."/>
            <person name="Drula E."/>
            <person name="Henrissat B."/>
            <person name="Kohler A."/>
            <person name="Grigoriev I.V."/>
            <person name="Martin F.M."/>
            <person name="Hacquard S."/>
        </authorList>
    </citation>
    <scope>NUCLEOTIDE SEQUENCE</scope>
    <source>
        <strain evidence="8">MPI-CAGE-AT-0016</strain>
    </source>
</reference>
<evidence type="ECO:0000313" key="9">
    <source>
        <dbReference type="Proteomes" id="UP000813385"/>
    </source>
</evidence>
<dbReference type="OrthoDB" id="10256524at2759"/>
<dbReference type="GO" id="GO:0006508">
    <property type="term" value="P:proteolysis"/>
    <property type="evidence" value="ECO:0007669"/>
    <property type="project" value="UniProtKB-KW"/>
</dbReference>
<dbReference type="EMBL" id="JAGPXD010000007">
    <property type="protein sequence ID" value="KAH7347189.1"/>
    <property type="molecule type" value="Genomic_DNA"/>
</dbReference>
<evidence type="ECO:0000256" key="4">
    <source>
        <dbReference type="ARBA" id="ARBA00022825"/>
    </source>
</evidence>
<feature type="signal peptide" evidence="6">
    <location>
        <begin position="1"/>
        <end position="24"/>
    </location>
</feature>
<feature type="chain" id="PRO_5035453516" evidence="6">
    <location>
        <begin position="25"/>
        <end position="484"/>
    </location>
</feature>
<dbReference type="Proteomes" id="UP000813385">
    <property type="component" value="Unassembled WGS sequence"/>
</dbReference>
<gene>
    <name evidence="8" type="ORF">B0T11DRAFT_302437</name>
</gene>
<dbReference type="PROSITE" id="PS51892">
    <property type="entry name" value="SUBTILASE"/>
    <property type="match status" value="1"/>
</dbReference>
<evidence type="ECO:0000256" key="5">
    <source>
        <dbReference type="PROSITE-ProRule" id="PRU01240"/>
    </source>
</evidence>
<keyword evidence="2" id="KW-0645">Protease</keyword>
<dbReference type="AlphaFoldDB" id="A0A8K0T5S2"/>
<dbReference type="Gene3D" id="3.40.50.200">
    <property type="entry name" value="Peptidase S8/S53 domain"/>
    <property type="match status" value="1"/>
</dbReference>
<evidence type="ECO:0000256" key="3">
    <source>
        <dbReference type="ARBA" id="ARBA00022801"/>
    </source>
</evidence>
<dbReference type="InterPro" id="IPR050131">
    <property type="entry name" value="Peptidase_S8_subtilisin-like"/>
</dbReference>
<dbReference type="InterPro" id="IPR023827">
    <property type="entry name" value="Peptidase_S8_Asp-AS"/>
</dbReference>
<keyword evidence="9" id="KW-1185">Reference proteome</keyword>
<organism evidence="8 9">
    <name type="scientific">Plectosphaerella cucumerina</name>
    <dbReference type="NCBI Taxonomy" id="40658"/>
    <lineage>
        <taxon>Eukaryota</taxon>
        <taxon>Fungi</taxon>
        <taxon>Dikarya</taxon>
        <taxon>Ascomycota</taxon>
        <taxon>Pezizomycotina</taxon>
        <taxon>Sordariomycetes</taxon>
        <taxon>Hypocreomycetidae</taxon>
        <taxon>Glomerellales</taxon>
        <taxon>Plectosphaerellaceae</taxon>
        <taxon>Plectosphaerella</taxon>
    </lineage>
</organism>
<comment type="caution">
    <text evidence="5">Lacks conserved residue(s) required for the propagation of feature annotation.</text>
</comment>
<dbReference type="InterPro" id="IPR000209">
    <property type="entry name" value="Peptidase_S8/S53_dom"/>
</dbReference>
<sequence>MLFLKSLSQASVLLGAALVAASSADEEALELFRPKRYIVEFSDAGSAKFRKRDGSRDTGEFRAILLDAGANVELAQSFTSEIFHGASFDLENAIEEEIEQIQNLPEVKNIWPATYLKLDVKPTTNVTRVHEQGILGEGVIVAVVDSGIDYTHPALGGGVGPGFKVEGGWNIIEDNADFKDCHGDESITGVAPKARLRGYKVFGCTGGSAEDVVMQGLLLEDGADVINASIGSDLGFPNTAIGNVISRIQAQGTFAVIAASNEGRLALSTTALQGVKSYLEINDTAHFKATHRVEVTIEGDNKFQGHFRTAGDGFEFVVADFPIRDFPRTNTQWWVRPLGTLAHGGRLGDGEYRILRRGLKTFGDPGSIEGWHWDLSPWFSVERGAAVMPLHRHGSFLEEGSRRSTSAIESEHLPKVESSHWPAGGWAQTCAAHESADFRVRAWVFWGPQGHSWASSEQPDAVPIAVPWGGSSLGLGREMHPQIH</sequence>
<evidence type="ECO:0000313" key="8">
    <source>
        <dbReference type="EMBL" id="KAH7347189.1"/>
    </source>
</evidence>
<dbReference type="PANTHER" id="PTHR43806">
    <property type="entry name" value="PEPTIDASE S8"/>
    <property type="match status" value="1"/>
</dbReference>
<dbReference type="InterPro" id="IPR036852">
    <property type="entry name" value="Peptidase_S8/S53_dom_sf"/>
</dbReference>
<keyword evidence="4" id="KW-0720">Serine protease</keyword>